<accession>A0A7C5SWL9</accession>
<proteinExistence type="inferred from homology"/>
<dbReference type="InterPro" id="IPR050388">
    <property type="entry name" value="ABC_Ni/Peptide_Import"/>
</dbReference>
<keyword evidence="3" id="KW-0813">Transport</keyword>
<dbReference type="GO" id="GO:0005524">
    <property type="term" value="F:ATP binding"/>
    <property type="evidence" value="ECO:0007669"/>
    <property type="project" value="UniProtKB-KW"/>
</dbReference>
<organism evidence="9">
    <name type="scientific">Thermocrinis ruber</name>
    <dbReference type="NCBI Taxonomy" id="75906"/>
    <lineage>
        <taxon>Bacteria</taxon>
        <taxon>Pseudomonadati</taxon>
        <taxon>Aquificota</taxon>
        <taxon>Aquificia</taxon>
        <taxon>Aquificales</taxon>
        <taxon>Aquificaceae</taxon>
        <taxon>Thermocrinis</taxon>
    </lineage>
</organism>
<comment type="subcellular location">
    <subcellularLocation>
        <location evidence="1">Cell inner membrane</location>
        <topology evidence="1">Peripheral membrane protein</topology>
    </subcellularLocation>
</comment>
<keyword evidence="4" id="KW-1003">Cell membrane</keyword>
<keyword evidence="7" id="KW-0472">Membrane</keyword>
<evidence type="ECO:0000256" key="2">
    <source>
        <dbReference type="ARBA" id="ARBA00005417"/>
    </source>
</evidence>
<comment type="caution">
    <text evidence="9">The sequence shown here is derived from an EMBL/GenBank/DDBJ whole genome shotgun (WGS) entry which is preliminary data.</text>
</comment>
<protein>
    <submittedName>
        <fullName evidence="9">ABC transporter ATP-binding protein</fullName>
    </submittedName>
</protein>
<dbReference type="InterPro" id="IPR027417">
    <property type="entry name" value="P-loop_NTPase"/>
</dbReference>
<evidence type="ECO:0000256" key="7">
    <source>
        <dbReference type="ARBA" id="ARBA00023136"/>
    </source>
</evidence>
<dbReference type="CDD" id="cd03257">
    <property type="entry name" value="ABC_NikE_OppD_transporters"/>
    <property type="match status" value="1"/>
</dbReference>
<dbReference type="PANTHER" id="PTHR43297:SF2">
    <property type="entry name" value="DIPEPTIDE TRANSPORT ATP-BINDING PROTEIN DPPD"/>
    <property type="match status" value="1"/>
</dbReference>
<dbReference type="EMBL" id="DSAC01000052">
    <property type="protein sequence ID" value="HHO73881.1"/>
    <property type="molecule type" value="Genomic_DNA"/>
</dbReference>
<evidence type="ECO:0000256" key="5">
    <source>
        <dbReference type="ARBA" id="ARBA00022741"/>
    </source>
</evidence>
<reference evidence="9" key="1">
    <citation type="journal article" date="2020" name="mSystems">
        <title>Genome- and Community-Level Interaction Insights into Carbon Utilization and Element Cycling Functions of Hydrothermarchaeota in Hydrothermal Sediment.</title>
        <authorList>
            <person name="Zhou Z."/>
            <person name="Liu Y."/>
            <person name="Xu W."/>
            <person name="Pan J."/>
            <person name="Luo Z.H."/>
            <person name="Li M."/>
        </authorList>
    </citation>
    <scope>NUCLEOTIDE SEQUENCE [LARGE SCALE GENOMIC DNA]</scope>
    <source>
        <strain evidence="9">SpSt-114</strain>
    </source>
</reference>
<evidence type="ECO:0000256" key="1">
    <source>
        <dbReference type="ARBA" id="ARBA00004417"/>
    </source>
</evidence>
<dbReference type="InterPro" id="IPR003593">
    <property type="entry name" value="AAA+_ATPase"/>
</dbReference>
<evidence type="ECO:0000256" key="3">
    <source>
        <dbReference type="ARBA" id="ARBA00022448"/>
    </source>
</evidence>
<dbReference type="PROSITE" id="PS50893">
    <property type="entry name" value="ABC_TRANSPORTER_2"/>
    <property type="match status" value="1"/>
</dbReference>
<dbReference type="PANTHER" id="PTHR43297">
    <property type="entry name" value="OLIGOPEPTIDE TRANSPORT ATP-BINDING PROTEIN APPD"/>
    <property type="match status" value="1"/>
</dbReference>
<dbReference type="SUPFAM" id="SSF52540">
    <property type="entry name" value="P-loop containing nucleoside triphosphate hydrolases"/>
    <property type="match status" value="1"/>
</dbReference>
<dbReference type="AlphaFoldDB" id="A0A7C5SWL9"/>
<keyword evidence="6 9" id="KW-0067">ATP-binding</keyword>
<keyword evidence="5" id="KW-0547">Nucleotide-binding</keyword>
<dbReference type="InterPro" id="IPR003439">
    <property type="entry name" value="ABC_transporter-like_ATP-bd"/>
</dbReference>
<name>A0A7C5SWL9_9AQUI</name>
<dbReference type="GO" id="GO:0016887">
    <property type="term" value="F:ATP hydrolysis activity"/>
    <property type="evidence" value="ECO:0007669"/>
    <property type="project" value="InterPro"/>
</dbReference>
<comment type="similarity">
    <text evidence="2">Belongs to the ABC transporter superfamily.</text>
</comment>
<feature type="domain" description="ABC transporter" evidence="8">
    <location>
        <begin position="3"/>
        <end position="245"/>
    </location>
</feature>
<evidence type="ECO:0000313" key="9">
    <source>
        <dbReference type="EMBL" id="HHO73881.1"/>
    </source>
</evidence>
<sequence length="252" mass="27642">MLLEVKDLSLSYGDKRVLKNVSFSLNRGEVLCIVGESGSGKSSILLSIMGLLPKNAKLSGSILLEGKELLNLREEEYRKLRGKEIGIVFQEPSLYLDPLFKVKDQILEAYTAHFGKAGGEERVVEVLKKVGVQDVERVMNSYPHQLSGGLKQRVCIAIAVVCNPKLVLADEPTTALDLTVQRKILGLFTQLKEEGKGIILVTHDFGVVAEVADRVLVLKEGEVVEEGDVFSIFDAPKSPYTKALLSATYLKA</sequence>
<dbReference type="GO" id="GO:0005886">
    <property type="term" value="C:plasma membrane"/>
    <property type="evidence" value="ECO:0007669"/>
    <property type="project" value="UniProtKB-SubCell"/>
</dbReference>
<gene>
    <name evidence="9" type="ORF">ENN04_04500</name>
</gene>
<evidence type="ECO:0000256" key="6">
    <source>
        <dbReference type="ARBA" id="ARBA00022840"/>
    </source>
</evidence>
<dbReference type="Gene3D" id="3.40.50.300">
    <property type="entry name" value="P-loop containing nucleotide triphosphate hydrolases"/>
    <property type="match status" value="1"/>
</dbReference>
<evidence type="ECO:0000259" key="8">
    <source>
        <dbReference type="PROSITE" id="PS50893"/>
    </source>
</evidence>
<dbReference type="Pfam" id="PF00005">
    <property type="entry name" value="ABC_tran"/>
    <property type="match status" value="1"/>
</dbReference>
<evidence type="ECO:0000256" key="4">
    <source>
        <dbReference type="ARBA" id="ARBA00022475"/>
    </source>
</evidence>
<dbReference type="SMART" id="SM00382">
    <property type="entry name" value="AAA"/>
    <property type="match status" value="1"/>
</dbReference>